<keyword evidence="2" id="KW-1185">Reference proteome</keyword>
<proteinExistence type="predicted"/>
<name>A0A8J5MEA4_9STRA</name>
<dbReference type="AlphaFoldDB" id="A0A8J5MEA4"/>
<accession>A0A8J5MEA4</accession>
<organism evidence="1 2">
    <name type="scientific">Phytophthora aleatoria</name>
    <dbReference type="NCBI Taxonomy" id="2496075"/>
    <lineage>
        <taxon>Eukaryota</taxon>
        <taxon>Sar</taxon>
        <taxon>Stramenopiles</taxon>
        <taxon>Oomycota</taxon>
        <taxon>Peronosporomycetes</taxon>
        <taxon>Peronosporales</taxon>
        <taxon>Peronosporaceae</taxon>
        <taxon>Phytophthora</taxon>
    </lineage>
</organism>
<comment type="caution">
    <text evidence="1">The sequence shown here is derived from an EMBL/GenBank/DDBJ whole genome shotgun (WGS) entry which is preliminary data.</text>
</comment>
<evidence type="ECO:0000313" key="1">
    <source>
        <dbReference type="EMBL" id="KAG6951498.1"/>
    </source>
</evidence>
<sequence>MEFLYDTKRVSRGAFDEAMMDVATYSWVEEAMAFLCSKRCASRRAVNSAFMPTRSFSMVKNLYETYRDSKQAIIGAFKNAGHIDGFYDKTRARIVELLYEEVCLSPEVIGEALVVAARHGRIEVVELLLDDPRIRAGAICDAFVEAAGQKSNELMIFLCSEEQISADTIWSAFLKAVYSDQLGDGRQNVLQLVGKINFGCCTRSMRKEMLEVARTDAAKKFGQDIL</sequence>
<reference evidence="1" key="1">
    <citation type="submission" date="2021-01" db="EMBL/GenBank/DDBJ databases">
        <title>Phytophthora aleatoria, a newly-described species from Pinus radiata is distinct from Phytophthora cactorum isolates based on comparative genomics.</title>
        <authorList>
            <person name="Mcdougal R."/>
            <person name="Panda P."/>
            <person name="Williams N."/>
            <person name="Studholme D.J."/>
        </authorList>
    </citation>
    <scope>NUCLEOTIDE SEQUENCE</scope>
    <source>
        <strain evidence="1">NZFS 4037</strain>
    </source>
</reference>
<dbReference type="Proteomes" id="UP000709295">
    <property type="component" value="Unassembled WGS sequence"/>
</dbReference>
<evidence type="ECO:0000313" key="2">
    <source>
        <dbReference type="Proteomes" id="UP000709295"/>
    </source>
</evidence>
<protein>
    <submittedName>
        <fullName evidence="1">Uncharacterized protein</fullName>
    </submittedName>
</protein>
<gene>
    <name evidence="1" type="ORF">JG688_00013703</name>
</gene>
<dbReference type="EMBL" id="JAENGY010001195">
    <property type="protein sequence ID" value="KAG6951498.1"/>
    <property type="molecule type" value="Genomic_DNA"/>
</dbReference>